<feature type="transmembrane region" description="Helical" evidence="7">
    <location>
        <begin position="165"/>
        <end position="188"/>
    </location>
</feature>
<keyword evidence="3" id="KW-0813">Transport</keyword>
<dbReference type="GO" id="GO:0005886">
    <property type="term" value="C:plasma membrane"/>
    <property type="evidence" value="ECO:0007669"/>
    <property type="project" value="UniProtKB-SubCell"/>
</dbReference>
<organism evidence="9 10">
    <name type="scientific">Aedoeadaptatus ivorii</name>
    <dbReference type="NCBI Taxonomy" id="54006"/>
    <lineage>
        <taxon>Bacteria</taxon>
        <taxon>Bacillati</taxon>
        <taxon>Bacillota</taxon>
        <taxon>Tissierellia</taxon>
        <taxon>Tissierellales</taxon>
        <taxon>Peptoniphilaceae</taxon>
        <taxon>Aedoeadaptatus</taxon>
    </lineage>
</organism>
<gene>
    <name evidence="9" type="primary">ydiM</name>
    <name evidence="9" type="ORF">NCTC13079_00044</name>
</gene>
<dbReference type="OrthoDB" id="9783823at2"/>
<feature type="transmembrane region" description="Helical" evidence="7">
    <location>
        <begin position="138"/>
        <end position="159"/>
    </location>
</feature>
<protein>
    <submittedName>
        <fullName evidence="9">Inner membrane transport protein ydiM</fullName>
    </submittedName>
</protein>
<dbReference type="InterPro" id="IPR036259">
    <property type="entry name" value="MFS_trans_sf"/>
</dbReference>
<dbReference type="PROSITE" id="PS00216">
    <property type="entry name" value="SUGAR_TRANSPORT_1"/>
    <property type="match status" value="1"/>
</dbReference>
<dbReference type="KEGG" id="piv:NCTC13079_00044"/>
<reference evidence="9 10" key="1">
    <citation type="submission" date="2018-12" db="EMBL/GenBank/DDBJ databases">
        <authorList>
            <consortium name="Pathogen Informatics"/>
        </authorList>
    </citation>
    <scope>NUCLEOTIDE SEQUENCE [LARGE SCALE GENOMIC DNA]</scope>
    <source>
        <strain evidence="9 10">NCTC13079</strain>
    </source>
</reference>
<dbReference type="GO" id="GO:0022857">
    <property type="term" value="F:transmembrane transporter activity"/>
    <property type="evidence" value="ECO:0007669"/>
    <property type="project" value="InterPro"/>
</dbReference>
<feature type="transmembrane region" description="Helical" evidence="7">
    <location>
        <begin position="7"/>
        <end position="26"/>
    </location>
</feature>
<accession>A0A3S4ZPI5</accession>
<evidence type="ECO:0000256" key="7">
    <source>
        <dbReference type="SAM" id="Phobius"/>
    </source>
</evidence>
<feature type="domain" description="Major facilitator superfamily (MFS) profile" evidence="8">
    <location>
        <begin position="12"/>
        <end position="388"/>
    </location>
</feature>
<dbReference type="PANTHER" id="PTHR23514">
    <property type="entry name" value="BYPASS OF STOP CODON PROTEIN 6"/>
    <property type="match status" value="1"/>
</dbReference>
<evidence type="ECO:0000313" key="9">
    <source>
        <dbReference type="EMBL" id="VEJ34222.1"/>
    </source>
</evidence>
<name>A0A3S4ZPI5_9FIRM</name>
<dbReference type="PROSITE" id="PS50850">
    <property type="entry name" value="MFS"/>
    <property type="match status" value="1"/>
</dbReference>
<keyword evidence="5 7" id="KW-1133">Transmembrane helix</keyword>
<feature type="transmembrane region" description="Helical" evidence="7">
    <location>
        <begin position="79"/>
        <end position="97"/>
    </location>
</feature>
<sequence length="388" mass="40815">METHRRNPYICTALALYFTYFVHGIGVSILSQYKTELAGAWGSGDVAAVLGVIAALGLGRLIALPVAGPVSDRFGRKTSGLIGVVLYALFFLGAALSPSARVAYIWALAGGIANSFLDTCVTPSILEIFGSRGPRANMFTKFAMSIGQFALPFMIGFAARTQLSFRALFYGMAALIAIDGVLLLFLPFPPKEGGKGKDETGAMGIKKGAPALVAMGFTATATFILWLNCNQELGALYGVADPSKIQSVYALGTILAILATAGFVLKKMREEDVLVLYPALCLAALALVYFVRTPLSVLVAAFLIGYGGAGGVLQLVVATANELYPRHKGKITSTVMIASSVANYVVLDAAARISRAAGAEGPVYVVLFNMAITAAGIALALYFRKQRA</sequence>
<dbReference type="RefSeq" id="WP_126464532.1">
    <property type="nucleotide sequence ID" value="NZ_JAUSWF010000005.1"/>
</dbReference>
<evidence type="ECO:0000256" key="4">
    <source>
        <dbReference type="ARBA" id="ARBA00022692"/>
    </source>
</evidence>
<dbReference type="PANTHER" id="PTHR23514:SF3">
    <property type="entry name" value="BYPASS OF STOP CODON PROTEIN 6"/>
    <property type="match status" value="1"/>
</dbReference>
<feature type="transmembrane region" description="Helical" evidence="7">
    <location>
        <begin position="297"/>
        <end position="319"/>
    </location>
</feature>
<dbReference type="AlphaFoldDB" id="A0A3S4ZPI5"/>
<evidence type="ECO:0000256" key="5">
    <source>
        <dbReference type="ARBA" id="ARBA00022989"/>
    </source>
</evidence>
<dbReference type="Proteomes" id="UP000269544">
    <property type="component" value="Chromosome"/>
</dbReference>
<dbReference type="EMBL" id="LR134523">
    <property type="protein sequence ID" value="VEJ34222.1"/>
    <property type="molecule type" value="Genomic_DNA"/>
</dbReference>
<evidence type="ECO:0000256" key="3">
    <source>
        <dbReference type="ARBA" id="ARBA00022448"/>
    </source>
</evidence>
<feature type="transmembrane region" description="Helical" evidence="7">
    <location>
        <begin position="209"/>
        <end position="227"/>
    </location>
</feature>
<dbReference type="Pfam" id="PF07690">
    <property type="entry name" value="MFS_1"/>
    <property type="match status" value="1"/>
</dbReference>
<evidence type="ECO:0000256" key="2">
    <source>
        <dbReference type="ARBA" id="ARBA00008335"/>
    </source>
</evidence>
<comment type="subcellular location">
    <subcellularLocation>
        <location evidence="1">Cell membrane</location>
        <topology evidence="1">Multi-pass membrane protein</topology>
    </subcellularLocation>
</comment>
<comment type="similarity">
    <text evidence="2">Belongs to the major facilitator superfamily.</text>
</comment>
<feature type="transmembrane region" description="Helical" evidence="7">
    <location>
        <begin position="46"/>
        <end position="67"/>
    </location>
</feature>
<keyword evidence="10" id="KW-1185">Reference proteome</keyword>
<dbReference type="SUPFAM" id="SSF103473">
    <property type="entry name" value="MFS general substrate transporter"/>
    <property type="match status" value="1"/>
</dbReference>
<dbReference type="InterPro" id="IPR011701">
    <property type="entry name" value="MFS"/>
</dbReference>
<feature type="transmembrane region" description="Helical" evidence="7">
    <location>
        <begin position="274"/>
        <end position="291"/>
    </location>
</feature>
<feature type="transmembrane region" description="Helical" evidence="7">
    <location>
        <begin position="363"/>
        <end position="383"/>
    </location>
</feature>
<feature type="transmembrane region" description="Helical" evidence="7">
    <location>
        <begin position="247"/>
        <end position="265"/>
    </location>
</feature>
<dbReference type="InterPro" id="IPR020846">
    <property type="entry name" value="MFS_dom"/>
</dbReference>
<dbReference type="Gene3D" id="1.20.1250.20">
    <property type="entry name" value="MFS general substrate transporter like domains"/>
    <property type="match status" value="1"/>
</dbReference>
<proteinExistence type="inferred from homology"/>
<keyword evidence="4 7" id="KW-0812">Transmembrane</keyword>
<evidence type="ECO:0000256" key="6">
    <source>
        <dbReference type="ARBA" id="ARBA00023136"/>
    </source>
</evidence>
<dbReference type="InterPro" id="IPR005829">
    <property type="entry name" value="Sugar_transporter_CS"/>
</dbReference>
<evidence type="ECO:0000256" key="1">
    <source>
        <dbReference type="ARBA" id="ARBA00004651"/>
    </source>
</evidence>
<keyword evidence="6 7" id="KW-0472">Membrane</keyword>
<evidence type="ECO:0000259" key="8">
    <source>
        <dbReference type="PROSITE" id="PS50850"/>
    </source>
</evidence>
<evidence type="ECO:0000313" key="10">
    <source>
        <dbReference type="Proteomes" id="UP000269544"/>
    </source>
</evidence>
<dbReference type="InterPro" id="IPR051788">
    <property type="entry name" value="MFS_Transporter"/>
</dbReference>